<proteinExistence type="predicted"/>
<evidence type="ECO:0000313" key="3">
    <source>
        <dbReference type="Proteomes" id="UP001634394"/>
    </source>
</evidence>
<feature type="compositionally biased region" description="Polar residues" evidence="1">
    <location>
        <begin position="117"/>
        <end position="131"/>
    </location>
</feature>
<name>A0ABD3WH98_SINWO</name>
<comment type="caution">
    <text evidence="2">The sequence shown here is derived from an EMBL/GenBank/DDBJ whole genome shotgun (WGS) entry which is preliminary data.</text>
</comment>
<feature type="region of interest" description="Disordered" evidence="1">
    <location>
        <begin position="117"/>
        <end position="142"/>
    </location>
</feature>
<organism evidence="2 3">
    <name type="scientific">Sinanodonta woodiana</name>
    <name type="common">Chinese pond mussel</name>
    <name type="synonym">Anodonta woodiana</name>
    <dbReference type="NCBI Taxonomy" id="1069815"/>
    <lineage>
        <taxon>Eukaryota</taxon>
        <taxon>Metazoa</taxon>
        <taxon>Spiralia</taxon>
        <taxon>Lophotrochozoa</taxon>
        <taxon>Mollusca</taxon>
        <taxon>Bivalvia</taxon>
        <taxon>Autobranchia</taxon>
        <taxon>Heteroconchia</taxon>
        <taxon>Palaeoheterodonta</taxon>
        <taxon>Unionida</taxon>
        <taxon>Unionoidea</taxon>
        <taxon>Unionidae</taxon>
        <taxon>Unioninae</taxon>
        <taxon>Sinanodonta</taxon>
    </lineage>
</organism>
<evidence type="ECO:0008006" key="4">
    <source>
        <dbReference type="Google" id="ProtNLM"/>
    </source>
</evidence>
<dbReference type="EMBL" id="JBJQND010000006">
    <property type="protein sequence ID" value="KAL3873324.1"/>
    <property type="molecule type" value="Genomic_DNA"/>
</dbReference>
<dbReference type="Proteomes" id="UP001634394">
    <property type="component" value="Unassembled WGS sequence"/>
</dbReference>
<dbReference type="AlphaFoldDB" id="A0ABD3WH98"/>
<reference evidence="2 3" key="1">
    <citation type="submission" date="2024-11" db="EMBL/GenBank/DDBJ databases">
        <title>Chromosome-level genome assembly of the freshwater bivalve Anodonta woodiana.</title>
        <authorList>
            <person name="Chen X."/>
        </authorList>
    </citation>
    <scope>NUCLEOTIDE SEQUENCE [LARGE SCALE GENOMIC DNA]</scope>
    <source>
        <strain evidence="2">MN2024</strain>
        <tissue evidence="2">Gills</tissue>
    </source>
</reference>
<gene>
    <name evidence="2" type="ORF">ACJMK2_036456</name>
</gene>
<accession>A0ABD3WH98</accession>
<keyword evidence="3" id="KW-1185">Reference proteome</keyword>
<protein>
    <recommendedName>
        <fullName evidence="4">MULE transposase domain-containing protein</fullName>
    </recommendedName>
</protein>
<evidence type="ECO:0000313" key="2">
    <source>
        <dbReference type="EMBL" id="KAL3873324.1"/>
    </source>
</evidence>
<evidence type="ECO:0000256" key="1">
    <source>
        <dbReference type="SAM" id="MobiDB-lite"/>
    </source>
</evidence>
<sequence length="142" mass="16712">MRISENTKLVSDDEKALTKAIEHVFPSARRYLCTKHLKDNIKFYLQNKVGLDKVERNTGKRSLLGSEVIVDANATIEFENRSDKLDQLIKETSDSFKQYYVKNLKPRLRKFVFETNRQSNGGKNTKTNTMDQHQRRVHQQYF</sequence>